<dbReference type="AlphaFoldDB" id="A0A4Y2FR56"/>
<feature type="transmembrane region" description="Helical" evidence="1">
    <location>
        <begin position="87"/>
        <end position="111"/>
    </location>
</feature>
<protein>
    <submittedName>
        <fullName evidence="2">Uncharacterized protein</fullName>
    </submittedName>
</protein>
<feature type="transmembrane region" description="Helical" evidence="1">
    <location>
        <begin position="273"/>
        <end position="292"/>
    </location>
</feature>
<comment type="caution">
    <text evidence="2">The sequence shown here is derived from an EMBL/GenBank/DDBJ whole genome shotgun (WGS) entry which is preliminary data.</text>
</comment>
<name>A0A4Y2FR56_ARAVE</name>
<feature type="transmembrane region" description="Helical" evidence="1">
    <location>
        <begin position="187"/>
        <end position="210"/>
    </location>
</feature>
<evidence type="ECO:0000313" key="2">
    <source>
        <dbReference type="EMBL" id="GBM43992.1"/>
    </source>
</evidence>
<sequence length="294" mass="33715">MNVIRIKLEQIDGFMIYPQDNNHTLRLAVWFFCFLICINTIINVARVTTVSAIILNLQTISTFGYFNQNNTPLSFSPIECFLKVISGSFNVIFLTLPPIVAVTLFLLLIQVRNVLRGYLRKLEGLIRRKDVTFHLRSFIVDFTKAVVFLKGIIEILSPLTFVLTAFWTTGIFYNLSKMLYNNYLNDIFNFASASCYAFNYTIHFLILVVLSSEIPAVVFKMRSVVLQETQSQDYLFVDETKCASINLFISKLEHLKEEMTVTVMGMFKLERSVILVSLGAGISYELLLVQLMEK</sequence>
<dbReference type="Proteomes" id="UP000499080">
    <property type="component" value="Unassembled WGS sequence"/>
</dbReference>
<organism evidence="2 3">
    <name type="scientific">Araneus ventricosus</name>
    <name type="common">Orbweaver spider</name>
    <name type="synonym">Epeira ventricosa</name>
    <dbReference type="NCBI Taxonomy" id="182803"/>
    <lineage>
        <taxon>Eukaryota</taxon>
        <taxon>Metazoa</taxon>
        <taxon>Ecdysozoa</taxon>
        <taxon>Arthropoda</taxon>
        <taxon>Chelicerata</taxon>
        <taxon>Arachnida</taxon>
        <taxon>Araneae</taxon>
        <taxon>Araneomorphae</taxon>
        <taxon>Entelegynae</taxon>
        <taxon>Araneoidea</taxon>
        <taxon>Araneidae</taxon>
        <taxon>Araneus</taxon>
    </lineage>
</organism>
<keyword evidence="1" id="KW-1133">Transmembrane helix</keyword>
<proteinExistence type="predicted"/>
<accession>A0A4Y2FR56</accession>
<keyword evidence="1" id="KW-0472">Membrane</keyword>
<feature type="transmembrane region" description="Helical" evidence="1">
    <location>
        <begin position="24"/>
        <end position="42"/>
    </location>
</feature>
<dbReference type="EMBL" id="BGPR01001051">
    <property type="protein sequence ID" value="GBM43992.1"/>
    <property type="molecule type" value="Genomic_DNA"/>
</dbReference>
<keyword evidence="1" id="KW-0812">Transmembrane</keyword>
<evidence type="ECO:0000313" key="3">
    <source>
        <dbReference type="Proteomes" id="UP000499080"/>
    </source>
</evidence>
<gene>
    <name evidence="2" type="ORF">AVEN_187591_1</name>
</gene>
<feature type="transmembrane region" description="Helical" evidence="1">
    <location>
        <begin position="155"/>
        <end position="175"/>
    </location>
</feature>
<reference evidence="2 3" key="1">
    <citation type="journal article" date="2019" name="Sci. Rep.">
        <title>Orb-weaving spider Araneus ventricosus genome elucidates the spidroin gene catalogue.</title>
        <authorList>
            <person name="Kono N."/>
            <person name="Nakamura H."/>
            <person name="Ohtoshi R."/>
            <person name="Moran D.A.P."/>
            <person name="Shinohara A."/>
            <person name="Yoshida Y."/>
            <person name="Fujiwara M."/>
            <person name="Mori M."/>
            <person name="Tomita M."/>
            <person name="Arakawa K."/>
        </authorList>
    </citation>
    <scope>NUCLEOTIDE SEQUENCE [LARGE SCALE GENOMIC DNA]</scope>
</reference>
<keyword evidence="3" id="KW-1185">Reference proteome</keyword>
<evidence type="ECO:0000256" key="1">
    <source>
        <dbReference type="SAM" id="Phobius"/>
    </source>
</evidence>
<dbReference type="OrthoDB" id="6419937at2759"/>